<evidence type="ECO:0000256" key="3">
    <source>
        <dbReference type="ARBA" id="ARBA00012891"/>
    </source>
</evidence>
<dbReference type="RefSeq" id="WP_218164049.1">
    <property type="nucleotide sequence ID" value="NZ_CP139972.1"/>
</dbReference>
<evidence type="ECO:0000313" key="11">
    <source>
        <dbReference type="Proteomes" id="UP000183788"/>
    </source>
</evidence>
<evidence type="ECO:0000256" key="2">
    <source>
        <dbReference type="ARBA" id="ARBA00006645"/>
    </source>
</evidence>
<accession>A0A1K1RIF1</accession>
<organism evidence="9 11">
    <name type="scientific">Chitinophaga sancti</name>
    <dbReference type="NCBI Taxonomy" id="1004"/>
    <lineage>
        <taxon>Bacteria</taxon>
        <taxon>Pseudomonadati</taxon>
        <taxon>Bacteroidota</taxon>
        <taxon>Chitinophagia</taxon>
        <taxon>Chitinophagales</taxon>
        <taxon>Chitinophagaceae</taxon>
        <taxon>Chitinophaga</taxon>
    </lineage>
</organism>
<dbReference type="PROSITE" id="PS52038">
    <property type="entry name" value="TOPO_IB_2"/>
    <property type="match status" value="1"/>
</dbReference>
<dbReference type="EMBL" id="FPIZ01000012">
    <property type="protein sequence ID" value="SFW71856.1"/>
    <property type="molecule type" value="Genomic_DNA"/>
</dbReference>
<keyword evidence="6 9" id="KW-0413">Isomerase</keyword>
<comment type="catalytic activity">
    <reaction evidence="1">
        <text>ATP-independent breakage of single-stranded DNA, followed by passage and rejoining.</text>
        <dbReference type="EC" id="5.6.2.1"/>
    </reaction>
</comment>
<dbReference type="InterPro" id="IPR049331">
    <property type="entry name" value="Top1B_N_bact"/>
</dbReference>
<evidence type="ECO:0000256" key="6">
    <source>
        <dbReference type="ARBA" id="ARBA00023235"/>
    </source>
</evidence>
<evidence type="ECO:0000259" key="8">
    <source>
        <dbReference type="Pfam" id="PF21338"/>
    </source>
</evidence>
<dbReference type="EC" id="5.6.2.1" evidence="3"/>
<dbReference type="GO" id="GO:0003917">
    <property type="term" value="F:DNA topoisomerase type I (single strand cut, ATP-independent) activity"/>
    <property type="evidence" value="ECO:0007669"/>
    <property type="project" value="UniProtKB-EC"/>
</dbReference>
<dbReference type="EMBL" id="CP140154">
    <property type="protein sequence ID" value="WQG87200.1"/>
    <property type="molecule type" value="Genomic_DNA"/>
</dbReference>
<evidence type="ECO:0000256" key="1">
    <source>
        <dbReference type="ARBA" id="ARBA00000213"/>
    </source>
</evidence>
<evidence type="ECO:0000256" key="4">
    <source>
        <dbReference type="ARBA" id="ARBA00023029"/>
    </source>
</evidence>
<dbReference type="Pfam" id="PF01028">
    <property type="entry name" value="Topoisom_I"/>
    <property type="match status" value="1"/>
</dbReference>
<keyword evidence="4" id="KW-0799">Topoisomerase</keyword>
<evidence type="ECO:0000256" key="5">
    <source>
        <dbReference type="ARBA" id="ARBA00023125"/>
    </source>
</evidence>
<reference evidence="10 12" key="2">
    <citation type="submission" date="2023-11" db="EMBL/GenBank/DDBJ databases">
        <title>MicrobeMod: A computational toolkit for identifying prokaryotic methylation and restriction-modification with nanopore sequencing.</title>
        <authorList>
            <person name="Crits-Christoph A."/>
            <person name="Kang S.C."/>
            <person name="Lee H."/>
            <person name="Ostrov N."/>
        </authorList>
    </citation>
    <scope>NUCLEOTIDE SEQUENCE [LARGE SCALE GENOMIC DNA]</scope>
    <source>
        <strain evidence="10 12">ATCC 23090</strain>
    </source>
</reference>
<proteinExistence type="inferred from homology"/>
<evidence type="ECO:0000313" key="9">
    <source>
        <dbReference type="EMBL" id="SFW71856.1"/>
    </source>
</evidence>
<dbReference type="Gene3D" id="3.90.15.10">
    <property type="entry name" value="Topoisomerase I, Chain A, domain 3"/>
    <property type="match status" value="1"/>
</dbReference>
<dbReference type="Gene3D" id="3.30.66.10">
    <property type="entry name" value="DNA topoisomerase I domain"/>
    <property type="match status" value="1"/>
</dbReference>
<dbReference type="InterPro" id="IPR001631">
    <property type="entry name" value="TopoI"/>
</dbReference>
<dbReference type="Pfam" id="PF21338">
    <property type="entry name" value="Top1B_N_bact"/>
    <property type="match status" value="1"/>
</dbReference>
<dbReference type="PRINTS" id="PR00416">
    <property type="entry name" value="EUTPISMRASEI"/>
</dbReference>
<dbReference type="GO" id="GO:0006265">
    <property type="term" value="P:DNA topological change"/>
    <property type="evidence" value="ECO:0007669"/>
    <property type="project" value="InterPro"/>
</dbReference>
<feature type="domain" description="DNA topoisomerase I catalytic core eukaryotic-type" evidence="7">
    <location>
        <begin position="106"/>
        <end position="323"/>
    </location>
</feature>
<dbReference type="Gene3D" id="1.10.132.120">
    <property type="match status" value="1"/>
</dbReference>
<gene>
    <name evidence="9" type="ORF">SAMN05661012_03832</name>
    <name evidence="10" type="ORF">SR876_19965</name>
</gene>
<sequence length="361" mass="41747">MYGAFLLQICYSYGSSRSSNGHRKGREIEICKIRYNWLFPCEKKSGFYYQDQHGEKITDEDTLQRIRGLVIPPAWQEVWISPYSNGHLQATGIDAMGRRQYRYHSTWAKVRNETKYDRLLHFGEKLPQLRRHIDNALKKKMLDKEKVIAIALSVMQETLIRVGNVAYEKLYGSYGLTTLRDQHVKISGGTAFFKFKGKKGVMHQITLKHRQLARLLQKVRDIPGQELFQYYEGGEHKSLDSGDINEYLKIWTGEDFTCKDFRTWSGTLHALNLLADLTPFTSQHECKQNLVGIIDSVAGKLGNTRAVCKKYYIHPRLVEAYEQCKLDPYLEALKAGREKEAKGGLHNDERVLLKFMEDGRS</sequence>
<comment type="similarity">
    <text evidence="2">Belongs to the type IB topoisomerase family.</text>
</comment>
<dbReference type="GO" id="GO:0003677">
    <property type="term" value="F:DNA binding"/>
    <property type="evidence" value="ECO:0007669"/>
    <property type="project" value="UniProtKB-KW"/>
</dbReference>
<keyword evidence="12" id="KW-1185">Reference proteome</keyword>
<evidence type="ECO:0000259" key="7">
    <source>
        <dbReference type="Pfam" id="PF01028"/>
    </source>
</evidence>
<dbReference type="Proteomes" id="UP000183788">
    <property type="component" value="Unassembled WGS sequence"/>
</dbReference>
<protein>
    <recommendedName>
        <fullName evidence="3">DNA topoisomerase</fullName>
        <ecNumber evidence="3">5.6.2.1</ecNumber>
    </recommendedName>
</protein>
<evidence type="ECO:0000313" key="10">
    <source>
        <dbReference type="EMBL" id="WQG87200.1"/>
    </source>
</evidence>
<evidence type="ECO:0000313" key="12">
    <source>
        <dbReference type="Proteomes" id="UP001326715"/>
    </source>
</evidence>
<keyword evidence="5" id="KW-0238">DNA-binding</keyword>
<reference evidence="9 11" key="1">
    <citation type="submission" date="2016-11" db="EMBL/GenBank/DDBJ databases">
        <authorList>
            <person name="Jaros S."/>
            <person name="Januszkiewicz K."/>
            <person name="Wedrychowicz H."/>
        </authorList>
    </citation>
    <scope>NUCLEOTIDE SEQUENCE [LARGE SCALE GENOMIC DNA]</scope>
    <source>
        <strain evidence="9 11">DSM 784</strain>
    </source>
</reference>
<dbReference type="SUPFAM" id="SSF55869">
    <property type="entry name" value="DNA topoisomerase I domain"/>
    <property type="match status" value="1"/>
</dbReference>
<dbReference type="Proteomes" id="UP001326715">
    <property type="component" value="Chromosome"/>
</dbReference>
<dbReference type="AlphaFoldDB" id="A0A1K1RIF1"/>
<dbReference type="STRING" id="1004.SAMN05661012_03832"/>
<feature type="domain" description="DNA topoisomerase IB N-terminal" evidence="8">
    <location>
        <begin position="46"/>
        <end position="94"/>
    </location>
</feature>
<dbReference type="InterPro" id="IPR014711">
    <property type="entry name" value="TopoI_cat_a-hlx-sub_euk"/>
</dbReference>
<name>A0A1K1RIF1_9BACT</name>
<dbReference type="SUPFAM" id="SSF56349">
    <property type="entry name" value="DNA breaking-rejoining enzymes"/>
    <property type="match status" value="1"/>
</dbReference>
<dbReference type="InterPro" id="IPR013500">
    <property type="entry name" value="TopoI_cat_euk"/>
</dbReference>
<dbReference type="InterPro" id="IPR011010">
    <property type="entry name" value="DNA_brk_join_enz"/>
</dbReference>
<dbReference type="InterPro" id="IPR035447">
    <property type="entry name" value="DNA_topo_I_N_sf"/>
</dbReference>